<evidence type="ECO:0000256" key="2">
    <source>
        <dbReference type="SAM" id="SignalP"/>
    </source>
</evidence>
<dbReference type="STRING" id="989370.AOQ71_08395"/>
<feature type="compositionally biased region" description="Polar residues" evidence="1">
    <location>
        <begin position="50"/>
        <end position="77"/>
    </location>
</feature>
<dbReference type="RefSeq" id="WP_057744345.1">
    <property type="nucleotide sequence ID" value="NZ_LJYG01000040.1"/>
</dbReference>
<dbReference type="EMBL" id="LJYG01000040">
    <property type="protein sequence ID" value="KRQ15706.1"/>
    <property type="molecule type" value="Genomic_DNA"/>
</dbReference>
<dbReference type="Proteomes" id="UP000051936">
    <property type="component" value="Unassembled WGS sequence"/>
</dbReference>
<proteinExistence type="predicted"/>
<sequence length="102" mass="9709">MAQTSASASIKMLVVVIIGLAAMPAVSFAQTTGGATGSTGGVANAPAPPGTNSLGTAQSSGANTAPGVTTGAASGTNPDADATVSAENRLLDKKMKSICRGC</sequence>
<keyword evidence="4" id="KW-1185">Reference proteome</keyword>
<feature type="signal peptide" evidence="2">
    <location>
        <begin position="1"/>
        <end position="29"/>
    </location>
</feature>
<keyword evidence="2" id="KW-0732">Signal</keyword>
<comment type="caution">
    <text evidence="3">The sequence shown here is derived from an EMBL/GenBank/DDBJ whole genome shotgun (WGS) entry which is preliminary data.</text>
</comment>
<feature type="chain" id="PRO_5006435938" description="Oxidoreductase" evidence="2">
    <location>
        <begin position="30"/>
        <end position="102"/>
    </location>
</feature>
<accession>A0A0R3E0G3</accession>
<reference evidence="3 4" key="1">
    <citation type="submission" date="2015-09" db="EMBL/GenBank/DDBJ databases">
        <title>Draft Genome Sequence of Bradyrhizobium manausense Strain BR 3351T, a Novel Symbiotic Nitrogen-Fixing Alphaproteobacterium Isolated from Brazilian Amazon Rain Forest.</title>
        <authorList>
            <person name="De Araujo J.L."/>
            <person name="Zilli J.E."/>
        </authorList>
    </citation>
    <scope>NUCLEOTIDE SEQUENCE [LARGE SCALE GENOMIC DNA]</scope>
    <source>
        <strain evidence="3 4">BR3351</strain>
    </source>
</reference>
<protein>
    <recommendedName>
        <fullName evidence="5">Oxidoreductase</fullName>
    </recommendedName>
</protein>
<gene>
    <name evidence="3" type="ORF">AOQ71_08395</name>
</gene>
<dbReference type="OrthoDB" id="8243830at2"/>
<organism evidence="3 4">
    <name type="scientific">Bradyrhizobium manausense</name>
    <dbReference type="NCBI Taxonomy" id="989370"/>
    <lineage>
        <taxon>Bacteria</taxon>
        <taxon>Pseudomonadati</taxon>
        <taxon>Pseudomonadota</taxon>
        <taxon>Alphaproteobacteria</taxon>
        <taxon>Hyphomicrobiales</taxon>
        <taxon>Nitrobacteraceae</taxon>
        <taxon>Bradyrhizobium</taxon>
    </lineage>
</organism>
<evidence type="ECO:0000256" key="1">
    <source>
        <dbReference type="SAM" id="MobiDB-lite"/>
    </source>
</evidence>
<dbReference type="AlphaFoldDB" id="A0A0R3E0G3"/>
<name>A0A0R3E0G3_9BRAD</name>
<evidence type="ECO:0000313" key="4">
    <source>
        <dbReference type="Proteomes" id="UP000051936"/>
    </source>
</evidence>
<evidence type="ECO:0008006" key="5">
    <source>
        <dbReference type="Google" id="ProtNLM"/>
    </source>
</evidence>
<evidence type="ECO:0000313" key="3">
    <source>
        <dbReference type="EMBL" id="KRQ15706.1"/>
    </source>
</evidence>
<feature type="region of interest" description="Disordered" evidence="1">
    <location>
        <begin position="33"/>
        <end position="84"/>
    </location>
</feature>